<name>A0A0F8XWN6_9ZZZZ</name>
<comment type="caution">
    <text evidence="1">The sequence shown here is derived from an EMBL/GenBank/DDBJ whole genome shotgun (WGS) entry which is preliminary data.</text>
</comment>
<protein>
    <submittedName>
        <fullName evidence="1">Uncharacterized protein</fullName>
    </submittedName>
</protein>
<sequence>ECLPFGPFEVSRAAAVREYARHELKAASLDGDLGHAERYRAAEVLLALGF</sequence>
<feature type="non-terminal residue" evidence="1">
    <location>
        <position position="1"/>
    </location>
</feature>
<evidence type="ECO:0000313" key="1">
    <source>
        <dbReference type="EMBL" id="KKK73517.1"/>
    </source>
</evidence>
<organism evidence="1">
    <name type="scientific">marine sediment metagenome</name>
    <dbReference type="NCBI Taxonomy" id="412755"/>
    <lineage>
        <taxon>unclassified sequences</taxon>
        <taxon>metagenomes</taxon>
        <taxon>ecological metagenomes</taxon>
    </lineage>
</organism>
<gene>
    <name evidence="1" type="ORF">LCGC14_2893080</name>
</gene>
<dbReference type="EMBL" id="LAZR01056756">
    <property type="protein sequence ID" value="KKK73517.1"/>
    <property type="molecule type" value="Genomic_DNA"/>
</dbReference>
<reference evidence="1" key="1">
    <citation type="journal article" date="2015" name="Nature">
        <title>Complex archaea that bridge the gap between prokaryotes and eukaryotes.</title>
        <authorList>
            <person name="Spang A."/>
            <person name="Saw J.H."/>
            <person name="Jorgensen S.L."/>
            <person name="Zaremba-Niedzwiedzka K."/>
            <person name="Martijn J."/>
            <person name="Lind A.E."/>
            <person name="van Eijk R."/>
            <person name="Schleper C."/>
            <person name="Guy L."/>
            <person name="Ettema T.J."/>
        </authorList>
    </citation>
    <scope>NUCLEOTIDE SEQUENCE</scope>
</reference>
<dbReference type="AlphaFoldDB" id="A0A0F8XWN6"/>
<proteinExistence type="predicted"/>
<accession>A0A0F8XWN6</accession>